<comment type="caution">
    <text evidence="7">The sequence shown here is derived from an EMBL/GenBank/DDBJ whole genome shotgun (WGS) entry which is preliminary data.</text>
</comment>
<accession>A0ABM8Q1E9</accession>
<dbReference type="Pfam" id="PF00669">
    <property type="entry name" value="Flagellin_N"/>
    <property type="match status" value="1"/>
</dbReference>
<evidence type="ECO:0000313" key="8">
    <source>
        <dbReference type="Proteomes" id="UP000789359"/>
    </source>
</evidence>
<dbReference type="PANTHER" id="PTHR42792:SF2">
    <property type="entry name" value="FLAGELLIN"/>
    <property type="match status" value="1"/>
</dbReference>
<proteinExistence type="inferred from homology"/>
<comment type="subcellular location">
    <subcellularLocation>
        <location evidence="3">Secreted</location>
    </subcellularLocation>
    <subcellularLocation>
        <location evidence="3">Bacterial flagellum</location>
    </subcellularLocation>
</comment>
<keyword evidence="7" id="KW-0282">Flagellum</keyword>
<feature type="region of interest" description="Disordered" evidence="4">
    <location>
        <begin position="1"/>
        <end position="21"/>
    </location>
</feature>
<feature type="compositionally biased region" description="Polar residues" evidence="4">
    <location>
        <begin position="1"/>
        <end position="15"/>
    </location>
</feature>
<evidence type="ECO:0000256" key="1">
    <source>
        <dbReference type="ARBA" id="ARBA00005709"/>
    </source>
</evidence>
<protein>
    <recommendedName>
        <fullName evidence="3">Flagellin</fullName>
    </recommendedName>
</protein>
<keyword evidence="3" id="KW-0964">Secreted</keyword>
<dbReference type="RefSeq" id="WP_230056258.1">
    <property type="nucleotide sequence ID" value="NZ_CAJHOE010000001.1"/>
</dbReference>
<evidence type="ECO:0000256" key="3">
    <source>
        <dbReference type="RuleBase" id="RU362073"/>
    </source>
</evidence>
<keyword evidence="7" id="KW-0969">Cilium</keyword>
<keyword evidence="7" id="KW-0966">Cell projection</keyword>
<evidence type="ECO:0000259" key="6">
    <source>
        <dbReference type="Pfam" id="PF00700"/>
    </source>
</evidence>
<gene>
    <name evidence="7" type="primary">flaC</name>
    <name evidence="7" type="ORF">LMG8286_00472</name>
</gene>
<dbReference type="Gene3D" id="1.20.1330.10">
    <property type="entry name" value="f41 fragment of flagellin, N-terminal domain"/>
    <property type="match status" value="1"/>
</dbReference>
<feature type="domain" description="Flagellin N-terminal" evidence="5">
    <location>
        <begin position="9"/>
        <end position="135"/>
    </location>
</feature>
<dbReference type="InterPro" id="IPR001492">
    <property type="entry name" value="Flagellin"/>
</dbReference>
<organism evidence="7 8">
    <name type="scientific">Campylobacter suis</name>
    <dbReference type="NCBI Taxonomy" id="2790657"/>
    <lineage>
        <taxon>Bacteria</taxon>
        <taxon>Pseudomonadati</taxon>
        <taxon>Campylobacterota</taxon>
        <taxon>Epsilonproteobacteria</taxon>
        <taxon>Campylobacterales</taxon>
        <taxon>Campylobacteraceae</taxon>
        <taxon>Campylobacter</taxon>
    </lineage>
</organism>
<evidence type="ECO:0000256" key="2">
    <source>
        <dbReference type="ARBA" id="ARBA00023143"/>
    </source>
</evidence>
<evidence type="ECO:0000256" key="4">
    <source>
        <dbReference type="SAM" id="MobiDB-lite"/>
    </source>
</evidence>
<sequence length="256" mass="26921">MKINSFTTNSQQINANGDKAKTAGEKALQNISATHALSEADSSNLAIADALLSQSNILEQGIANANDAIGMLGIADSTLANLSQSADRLNELSVRGNSAALNDSQRSMLNSEANALKDSMSQSLQNATFNGKNVFGAEMNFFTGSGTQEINLSSETISAGISSLDISNPSTIEEFTKNINSLRGDIGAAQNGMLSDISNTLRQSVSLRQSESNLQNNDIAKNLNDINSSNLQLNAALLAQAHNTQALAAQMDRLLA</sequence>
<reference evidence="7 8" key="1">
    <citation type="submission" date="2020-11" db="EMBL/GenBank/DDBJ databases">
        <authorList>
            <person name="Peeters C."/>
        </authorList>
    </citation>
    <scope>NUCLEOTIDE SEQUENCE [LARGE SCALE GENOMIC DNA]</scope>
    <source>
        <strain evidence="7 8">LMG 8286</strain>
    </source>
</reference>
<comment type="function">
    <text evidence="3">Flagellin is the subunit protein which polymerizes to form the filaments of bacterial flagella.</text>
</comment>
<dbReference type="Pfam" id="PF00700">
    <property type="entry name" value="Flagellin_C"/>
    <property type="match status" value="1"/>
</dbReference>
<evidence type="ECO:0000259" key="5">
    <source>
        <dbReference type="Pfam" id="PF00669"/>
    </source>
</evidence>
<dbReference type="InterPro" id="IPR001029">
    <property type="entry name" value="Flagellin_N"/>
</dbReference>
<comment type="similarity">
    <text evidence="1 3">Belongs to the bacterial flagellin family.</text>
</comment>
<feature type="domain" description="Flagellin C-terminal" evidence="6">
    <location>
        <begin position="171"/>
        <end position="246"/>
    </location>
</feature>
<dbReference type="EMBL" id="CAJHOE010000001">
    <property type="protein sequence ID" value="CAD7286657.1"/>
    <property type="molecule type" value="Genomic_DNA"/>
</dbReference>
<evidence type="ECO:0000313" key="7">
    <source>
        <dbReference type="EMBL" id="CAD7286657.1"/>
    </source>
</evidence>
<dbReference type="SUPFAM" id="SSF64518">
    <property type="entry name" value="Phase 1 flagellin"/>
    <property type="match status" value="1"/>
</dbReference>
<dbReference type="InterPro" id="IPR046358">
    <property type="entry name" value="Flagellin_C"/>
</dbReference>
<dbReference type="PANTHER" id="PTHR42792">
    <property type="entry name" value="FLAGELLIN"/>
    <property type="match status" value="1"/>
</dbReference>
<name>A0ABM8Q1E9_9BACT</name>
<keyword evidence="2 3" id="KW-0975">Bacterial flagellum</keyword>
<dbReference type="Proteomes" id="UP000789359">
    <property type="component" value="Unassembled WGS sequence"/>
</dbReference>
<keyword evidence="8" id="KW-1185">Reference proteome</keyword>